<accession>A0A9Q1CFS5</accession>
<feature type="domain" description="Pecanex C-terminal" evidence="8">
    <location>
        <begin position="1710"/>
        <end position="1935"/>
    </location>
</feature>
<keyword evidence="3 6" id="KW-0812">Transmembrane</keyword>
<keyword evidence="5 6" id="KW-0472">Membrane</keyword>
<name>A0A9Q1CFS5_HOLLE</name>
<feature type="region of interest" description="Disordered" evidence="7">
    <location>
        <begin position="173"/>
        <end position="569"/>
    </location>
</feature>
<feature type="compositionally biased region" description="Basic and acidic residues" evidence="7">
    <location>
        <begin position="351"/>
        <end position="365"/>
    </location>
</feature>
<feature type="transmembrane region" description="Helical" evidence="6">
    <location>
        <begin position="1079"/>
        <end position="1105"/>
    </location>
</feature>
<evidence type="ECO:0000259" key="8">
    <source>
        <dbReference type="Pfam" id="PF05041"/>
    </source>
</evidence>
<feature type="compositionally biased region" description="Basic and acidic residues" evidence="7">
    <location>
        <begin position="89"/>
        <end position="123"/>
    </location>
</feature>
<feature type="transmembrane region" description="Helical" evidence="6">
    <location>
        <begin position="1212"/>
        <end position="1231"/>
    </location>
</feature>
<proteinExistence type="inferred from homology"/>
<dbReference type="Proteomes" id="UP001152320">
    <property type="component" value="Chromosome 3"/>
</dbReference>
<dbReference type="EMBL" id="JAIZAY010000003">
    <property type="protein sequence ID" value="KAJ8044422.1"/>
    <property type="molecule type" value="Genomic_DNA"/>
</dbReference>
<feature type="compositionally biased region" description="Low complexity" evidence="7">
    <location>
        <begin position="535"/>
        <end position="557"/>
    </location>
</feature>
<feature type="compositionally biased region" description="Basic and acidic residues" evidence="7">
    <location>
        <begin position="310"/>
        <end position="329"/>
    </location>
</feature>
<feature type="compositionally biased region" description="Polar residues" evidence="7">
    <location>
        <begin position="516"/>
        <end position="533"/>
    </location>
</feature>
<feature type="compositionally biased region" description="Basic residues" evidence="7">
    <location>
        <begin position="459"/>
        <end position="469"/>
    </location>
</feature>
<organism evidence="9 10">
    <name type="scientific">Holothuria leucospilota</name>
    <name type="common">Black long sea cucumber</name>
    <name type="synonym">Mertensiothuria leucospilota</name>
    <dbReference type="NCBI Taxonomy" id="206669"/>
    <lineage>
        <taxon>Eukaryota</taxon>
        <taxon>Metazoa</taxon>
        <taxon>Echinodermata</taxon>
        <taxon>Eleutherozoa</taxon>
        <taxon>Echinozoa</taxon>
        <taxon>Holothuroidea</taxon>
        <taxon>Aspidochirotacea</taxon>
        <taxon>Aspidochirotida</taxon>
        <taxon>Holothuriidae</taxon>
        <taxon>Holothuria</taxon>
    </lineage>
</organism>
<keyword evidence="4 6" id="KW-1133">Transmembrane helix</keyword>
<dbReference type="PANTHER" id="PTHR12372">
    <property type="entry name" value="PECANEX"/>
    <property type="match status" value="1"/>
</dbReference>
<feature type="compositionally biased region" description="Basic and acidic residues" evidence="7">
    <location>
        <begin position="605"/>
        <end position="624"/>
    </location>
</feature>
<reference evidence="9" key="1">
    <citation type="submission" date="2021-10" db="EMBL/GenBank/DDBJ databases">
        <title>Tropical sea cucumber genome reveals ecological adaptation and Cuvierian tubules defense mechanism.</title>
        <authorList>
            <person name="Chen T."/>
        </authorList>
    </citation>
    <scope>NUCLEOTIDE SEQUENCE</scope>
    <source>
        <strain evidence="9">Nanhai2018</strain>
        <tissue evidence="9">Muscle</tissue>
    </source>
</reference>
<comment type="caution">
    <text evidence="9">The sequence shown here is derived from an EMBL/GenBank/DDBJ whole genome shotgun (WGS) entry which is preliminary data.</text>
</comment>
<feature type="transmembrane region" description="Helical" evidence="6">
    <location>
        <begin position="36"/>
        <end position="53"/>
    </location>
</feature>
<evidence type="ECO:0000313" key="10">
    <source>
        <dbReference type="Proteomes" id="UP001152320"/>
    </source>
</evidence>
<comment type="similarity">
    <text evidence="2 6">Belongs to the pecanex family.</text>
</comment>
<feature type="compositionally biased region" description="Low complexity" evidence="7">
    <location>
        <begin position="246"/>
        <end position="257"/>
    </location>
</feature>
<feature type="compositionally biased region" description="Polar residues" evidence="7">
    <location>
        <begin position="1990"/>
        <end position="2002"/>
    </location>
</feature>
<comment type="subcellular location">
    <subcellularLocation>
        <location evidence="1 6">Membrane</location>
        <topology evidence="1 6">Multi-pass membrane protein</topology>
    </subcellularLocation>
</comment>
<dbReference type="PANTHER" id="PTHR12372:SF7">
    <property type="entry name" value="PROTEIN PECANEX"/>
    <property type="match status" value="1"/>
</dbReference>
<feature type="compositionally biased region" description="Low complexity" evidence="7">
    <location>
        <begin position="2031"/>
        <end position="2049"/>
    </location>
</feature>
<feature type="compositionally biased region" description="Basic residues" evidence="7">
    <location>
        <begin position="388"/>
        <end position="403"/>
    </location>
</feature>
<feature type="transmembrane region" description="Helical" evidence="6">
    <location>
        <begin position="59"/>
        <end position="77"/>
    </location>
</feature>
<keyword evidence="10" id="KW-1185">Reference proteome</keyword>
<evidence type="ECO:0000256" key="5">
    <source>
        <dbReference type="ARBA" id="ARBA00023136"/>
    </source>
</evidence>
<protein>
    <recommendedName>
        <fullName evidence="6">Pecanex-like protein</fullName>
    </recommendedName>
</protein>
<dbReference type="OrthoDB" id="10037631at2759"/>
<feature type="compositionally biased region" description="Basic and acidic residues" evidence="7">
    <location>
        <begin position="222"/>
        <end position="234"/>
    </location>
</feature>
<gene>
    <name evidence="9" type="ORF">HOLleu_07164</name>
</gene>
<feature type="transmembrane region" description="Helical" evidence="6">
    <location>
        <begin position="1117"/>
        <end position="1134"/>
    </location>
</feature>
<feature type="transmembrane region" description="Helical" evidence="6">
    <location>
        <begin position="1040"/>
        <end position="1067"/>
    </location>
</feature>
<feature type="region of interest" description="Disordered" evidence="7">
    <location>
        <begin position="591"/>
        <end position="635"/>
    </location>
</feature>
<feature type="region of interest" description="Disordered" evidence="7">
    <location>
        <begin position="1969"/>
        <end position="2050"/>
    </location>
</feature>
<evidence type="ECO:0000256" key="7">
    <source>
        <dbReference type="SAM" id="MobiDB-lite"/>
    </source>
</evidence>
<sequence length="2168" mass="242325">MGSHALEVARQGFWGSVTGGWFYDPHQGIFCNTLHLYLWLFLLCLPFGVHLAFGSSVIAWTLYCVTVGIIFTCVKVVSFRMHLMFNKGEEPKTEDETSAEKESSENKKGEEGKADQDVEKCDQEDPNGNENPFGTWVDEGEGEGKNTVEMKEIKFQQIQDDSPQGIYRSMPSTSVQVEIHRPKTSLDSEETNLPKAAGAEGGDERPPTIMVPKVDAATGEMEGTKTESKLKVSRDVASSCPSPKITTTSFLDDSSSSVEGHELQWKEIKRHAQGRASLEDVPHHRRKGERTRARPKKELRVTVSCEDERDLQRKRDNFREDTLCKERTEIPLSSSLSEEPDLCLQGAETSRVGKETHRVQKRDLEELPQGASAMEDDLAAAEKNASVQRRRHSKSRKRRKASRRQGVYGNTVLDGRDGDSPDDDSGSEAWWSQKDNEFVPSGMTYGAPTNTDASEMSRHPRKRPKKPPRTLRLSEVPPRPRNDLDLEVTVLGPSLPEKWKSPPSEQYYNFPPADNLVSSPDTNGDSSTLTPSIASPHHTLSSSGTSSEDSTLMSESSAFIGSNQESSSSSMGLQWLFNSYNPDMFSYNDEASADPGLSHSRPRSKCVENRDRSEEGAIPKRRTNELVPVNSGDDSIDHVQDNPVLGLERTGSASRQLIARMMKRMLPEDSLRAQLEGAVNSNLRRRRSYVRATNESRQRQREQDRNDFQRERRRAIRRRLHSSTTSDRPPERDGSSVSVTLGGGGGRYRATSHDDTSPGAVHTYTDEQGNIITYAFGEPGTTPKLDSDLDGGSASNWIDNAFWDESSSCQSDTTVYTMPNKPQAPSEPDLDFLYPQPGNSYWEIPPGLLGDVPLETLLNEYRRGTFDFNMDETSTNRARFGSSQSSRKPVVHNYRFWILPWRSIRVTFDRLKFLALFDRNVTIPESCFSVFLAVLVSFLGYFILTKGFLHDFWMFWFCFVMASSHYSLVKSVQPDSASPMHGHNQIIAYSRPLYFCLCCALILLLDLFSTLPEVYLTDFKIYGVQIETIQPALIFARNAFLVFVLFFPLVFLVGLLPQCNTFIMYFLEAIDMHIFGGTACTGLGASVYAVCRSTIAVFCLVGFAYGGMKVSTKSTKTIFFAVFCGLLVAVSYHLSRSASNPSVLWNILRDITLGEQQSGPEPEEGEIRDPLPGKLKKSVSGRLQSDLIISPLIALIVLGIHSSTIFTLLQPILTYVLCSLAIILGFILHYVTPQLRKELPWSCLAHPVLKSKEYSMFEPQTAAEIMWFEKLSVWGCIIETNLLLPLVIVSGATTSADKLADDFGPLGGAFIITICSMKLLRHCYCDTPRQFPMLAFTLLCFTYDFTGPEGSSNFFTEYFVLHYFFMTILLTKLQEWLLKLHFVFTYIAPWQITWGSAFHAFAQPLSVAHSGMLFVQTLISAIFSTPLSPFMGSAIFLSSYVRPMKFWERDYNTKRVDHSNTRLSTQLEKNLGSDNNNLDSIFYEHLTRSLQESLCGDLMLGRWGSVFPGDCFILASDSLNALINIIEIGNGLVTFQLRGLEFKGTYCQQREVEAITEGVEEDEGCCCCEPGHLPGCLSANAAFGQRWLSWQVIASKYTLLGYSISDNCAASMLQVFDLRKILITYYVKGIIYYVVRCPKLEQWVSDQAILDALEPLADSSYGDCDVTFNPKIDEDYDPRLGGVSRESFCNTYLEWIQYCVSRREETMESGADSPVVTLCFALCILGRRALGTASHHLASSILESFLYGLHALFKGDFRITSSKDEWVFTDVEMLRRCVAPGVRMSLRLHQDHFTSPDEYEDPEVLYNAITSYEENLVIAHEGDPAWRNAVLSNTPSLLALRHVLDEGTADYKVIMLNRKYLVFRVIKVNRECVKGLWAGQQQELVFLRNSNPERGSIQNAKQALRNMINSSCDQPIGYPIYVSPLTTSYAESSQQLTEVTGRPLSFACIKNCVMVCWTRMLQRCAAGCSSGGGVGNTSEKEEADAAATPRTGTAVRTDTAGQQPAVPVTTAAADSGSAHLQTPPHVLTHARGSQSSSTGSLRKTSSGSRPQAVELIAMSVVSSVTKDKYIGHRVKIRDPSMVIEKLNNSKVFEWPNEQMRHQGGQSAWKGWFPEEGMEGTVVHIWGPFHLDRSKRTHSEKTILLVKMEGGKYYVPIDEIGVVDLGAEV</sequence>
<evidence type="ECO:0000256" key="6">
    <source>
        <dbReference type="RuleBase" id="RU367089"/>
    </source>
</evidence>
<dbReference type="Pfam" id="PF05041">
    <property type="entry name" value="Pecanex_C"/>
    <property type="match status" value="1"/>
</dbReference>
<evidence type="ECO:0000313" key="9">
    <source>
        <dbReference type="EMBL" id="KAJ8044422.1"/>
    </source>
</evidence>
<evidence type="ECO:0000256" key="3">
    <source>
        <dbReference type="ARBA" id="ARBA00022692"/>
    </source>
</evidence>
<feature type="transmembrane region" description="Helical" evidence="6">
    <location>
        <begin position="993"/>
        <end position="1011"/>
    </location>
</feature>
<feature type="compositionally biased region" description="Basic and acidic residues" evidence="7">
    <location>
        <begin position="290"/>
        <end position="300"/>
    </location>
</feature>
<dbReference type="GO" id="GO:0016020">
    <property type="term" value="C:membrane"/>
    <property type="evidence" value="ECO:0007669"/>
    <property type="project" value="UniProtKB-SubCell"/>
</dbReference>
<evidence type="ECO:0000256" key="1">
    <source>
        <dbReference type="ARBA" id="ARBA00004141"/>
    </source>
</evidence>
<feature type="region of interest" description="Disordered" evidence="7">
    <location>
        <begin position="89"/>
        <end position="142"/>
    </location>
</feature>
<feature type="transmembrane region" description="Helical" evidence="6">
    <location>
        <begin position="1187"/>
        <end position="1206"/>
    </location>
</feature>
<evidence type="ECO:0000256" key="2">
    <source>
        <dbReference type="ARBA" id="ARBA00010170"/>
    </source>
</evidence>
<dbReference type="InterPro" id="IPR039797">
    <property type="entry name" value="Pecanex"/>
</dbReference>
<feature type="transmembrane region" description="Helical" evidence="6">
    <location>
        <begin position="953"/>
        <end position="972"/>
    </location>
</feature>
<dbReference type="InterPro" id="IPR007735">
    <property type="entry name" value="Pecanex_C"/>
</dbReference>
<feature type="transmembrane region" description="Helical" evidence="6">
    <location>
        <begin position="927"/>
        <end position="947"/>
    </location>
</feature>
<feature type="compositionally biased region" description="Basic and acidic residues" evidence="7">
    <location>
        <begin position="694"/>
        <end position="710"/>
    </location>
</feature>
<evidence type="ECO:0000256" key="4">
    <source>
        <dbReference type="ARBA" id="ARBA00022989"/>
    </source>
</evidence>
<feature type="compositionally biased region" description="Basic residues" evidence="7">
    <location>
        <begin position="711"/>
        <end position="721"/>
    </location>
</feature>
<feature type="region of interest" description="Disordered" evidence="7">
    <location>
        <begin position="686"/>
        <end position="763"/>
    </location>
</feature>